<dbReference type="InterPro" id="IPR015063">
    <property type="entry name" value="USP8_dimer"/>
</dbReference>
<gene>
    <name evidence="2" type="primary">STAMBP</name>
</gene>
<dbReference type="EMBL" id="AC073046">
    <property type="status" value="NOT_ANNOTATED_CDS"/>
    <property type="molecule type" value="Genomic_DNA"/>
</dbReference>
<dbReference type="AlphaFoldDB" id="A0A804HJE8"/>
<evidence type="ECO:0007829" key="4">
    <source>
        <dbReference type="PeptideAtlas" id="A0A804HJE8"/>
    </source>
</evidence>
<keyword evidence="3" id="KW-1185">Reference proteome</keyword>
<dbReference type="Ensembl" id="ENST00000682592.1">
    <property type="protein sequence ID" value="ENSP00000508170.1"/>
    <property type="gene ID" value="ENSG00000124356.17"/>
</dbReference>
<evidence type="ECO:0007829" key="5">
    <source>
        <dbReference type="ProteomicsDB" id="A0A804HJE8"/>
    </source>
</evidence>
<dbReference type="PANTHER" id="PTHR12947">
    <property type="entry name" value="AMSH-LIKE PROTEASE"/>
    <property type="match status" value="1"/>
</dbReference>
<protein>
    <submittedName>
        <fullName evidence="2">STAM binding protein</fullName>
    </submittedName>
</protein>
<dbReference type="GO" id="GO:0016579">
    <property type="term" value="P:protein deubiquitination"/>
    <property type="evidence" value="ECO:0007669"/>
    <property type="project" value="UniProtKB-ARBA"/>
</dbReference>
<dbReference type="Gene3D" id="1.20.58.80">
    <property type="entry name" value="Phosphotransferase system, lactose/cellobiose-type IIA subunit"/>
    <property type="match status" value="1"/>
</dbReference>
<dbReference type="Bgee" id="ENSG00000124356">
    <property type="expression patterns" value="Expressed in C1 segment of cervical spinal cord and 216 other cell types or tissues"/>
</dbReference>
<organism evidence="2 3">
    <name type="scientific">Homo sapiens</name>
    <name type="common">Human</name>
    <dbReference type="NCBI Taxonomy" id="9606"/>
    <lineage>
        <taxon>Eukaryota</taxon>
        <taxon>Metazoa</taxon>
        <taxon>Chordata</taxon>
        <taxon>Craniata</taxon>
        <taxon>Vertebrata</taxon>
        <taxon>Euteleostomi</taxon>
        <taxon>Mammalia</taxon>
        <taxon>Eutheria</taxon>
        <taxon>Euarchontoglires</taxon>
        <taxon>Primates</taxon>
        <taxon>Haplorrhini</taxon>
        <taxon>Catarrhini</taxon>
        <taxon>Hominidae</taxon>
        <taxon>Homo</taxon>
    </lineage>
</organism>
<evidence type="ECO:0000259" key="1">
    <source>
        <dbReference type="Pfam" id="PF08969"/>
    </source>
</evidence>
<dbReference type="Ensembl" id="ENST00000683016.1">
    <property type="protein sequence ID" value="ENSP00000508373.1"/>
    <property type="gene ID" value="ENSG00000124356.17"/>
</dbReference>
<proteinExistence type="evidence at protein level"/>
<accession>A0A804HJE8</accession>
<dbReference type="SMR" id="A0A804HJE8"/>
<evidence type="ECO:0000313" key="3">
    <source>
        <dbReference type="Proteomes" id="UP000005640"/>
    </source>
</evidence>
<dbReference type="Ensembl" id="ENST00000684758.1">
    <property type="protein sequence ID" value="ENSP00000507279.1"/>
    <property type="gene ID" value="ENSG00000124356.17"/>
</dbReference>
<sequence length="82" mass="9275">MSDHGDVSLPPEDRVRALSQLGSAVEVNEDIPPRRYFRSGVEIIRMASIYSEEGNIEHAFILYNKYITDRISLCHPGWSAVV</sequence>
<keyword evidence="4 5" id="KW-1267">Proteomics identification</keyword>
<dbReference type="SUPFAM" id="SSF140856">
    <property type="entry name" value="USP8 N-terminal domain-like"/>
    <property type="match status" value="1"/>
</dbReference>
<dbReference type="Proteomes" id="UP000005640">
    <property type="component" value="Chromosome 2"/>
</dbReference>
<name>A0A804HJE8_HUMAN</name>
<reference evidence="2" key="1">
    <citation type="journal article" date="2001" name="Nature">
        <title>Initial sequencing and analysis of the human genome.</title>
        <authorList>
            <consortium name="International Human Genome Sequencing Consortium"/>
            <person name="Lander E.S."/>
            <person name="Linton L.M."/>
            <person name="Birren B."/>
            <person name="Nusbaum C."/>
            <person name="Zody M.C."/>
            <person name="Baldwin J."/>
            <person name="Devon K."/>
            <person name="Dewar K."/>
            <person name="Doyle M."/>
            <person name="FitzHugh W."/>
            <person name="Funke R."/>
            <person name="Gage D."/>
            <person name="Harris K."/>
            <person name="Heaford A."/>
            <person name="Howland J."/>
            <person name="Kann L."/>
            <person name="Lehoczky J."/>
            <person name="LeVine R."/>
            <person name="McEwan P."/>
            <person name="McKernan K."/>
            <person name="Meldrim J."/>
            <person name="Mesirov J.P."/>
            <person name="Miranda C."/>
            <person name="Morris W."/>
            <person name="Naylor J."/>
            <person name="Raymond C."/>
            <person name="Rosetti M."/>
            <person name="Santos R."/>
            <person name="Sheridan A."/>
            <person name="Sougnez C."/>
            <person name="Stange-Thomann N."/>
            <person name="Stojanovic N."/>
            <person name="Subramanian A."/>
            <person name="Wyman D."/>
            <person name="Rogers J."/>
            <person name="Sulston J."/>
            <person name="Ainscough R."/>
            <person name="Beck S."/>
            <person name="Bentley D."/>
            <person name="Burton J."/>
            <person name="Clee C."/>
            <person name="Carter N."/>
            <person name="Coulson A."/>
            <person name="Deadman R."/>
            <person name="Deloukas P."/>
            <person name="Dunham A."/>
            <person name="Dunham I."/>
            <person name="Durbin R."/>
            <person name="French L."/>
            <person name="Grafham D."/>
            <person name="Gregory S."/>
            <person name="Hubbard T."/>
            <person name="Humphray S."/>
            <person name="Hunt A."/>
            <person name="Jones M."/>
            <person name="Lloyd C."/>
            <person name="McMurray A."/>
            <person name="Matthews L."/>
            <person name="Mercer S."/>
            <person name="Milne S."/>
            <person name="Mullikin J.C."/>
            <person name="Mungall A."/>
            <person name="Plumb R."/>
            <person name="Ross M."/>
            <person name="Shownkeen R."/>
            <person name="Sims S."/>
            <person name="Waterston R.H."/>
            <person name="Wilson R.K."/>
            <person name="Hillier L.W."/>
            <person name="McPherson J.D."/>
            <person name="Marra M.A."/>
            <person name="Mardis E.R."/>
            <person name="Fulton L.A."/>
            <person name="Chinwalla A.T."/>
            <person name="Pepin K.H."/>
            <person name="Gish W.R."/>
            <person name="Chissoe S.L."/>
            <person name="Wendl M.C."/>
            <person name="Delehaunty K.D."/>
            <person name="Miner T.L."/>
            <person name="Delehaunty A."/>
            <person name="Kramer J.B."/>
            <person name="Cook L.L."/>
            <person name="Fulton R.S."/>
            <person name="Johnson D.L."/>
            <person name="Minx P.J."/>
            <person name="Clifton S.W."/>
            <person name="Hawkins T."/>
            <person name="Branscomb E."/>
            <person name="Predki P."/>
            <person name="Richardson P."/>
            <person name="Wenning S."/>
            <person name="Slezak T."/>
            <person name="Doggett N."/>
            <person name="Cheng J.F."/>
            <person name="Olsen A."/>
            <person name="Lucas S."/>
            <person name="Elkin C."/>
            <person name="Uberbacher E."/>
            <person name="Frazier M."/>
            <person name="Gibbs R.A."/>
            <person name="Muzny D.M."/>
            <person name="Scherer S.E."/>
            <person name="Bouck J.B."/>
            <person name="Sodergren E.J."/>
            <person name="Worley K.C."/>
            <person name="Rives C.M."/>
            <person name="Gorrell J.H."/>
            <person name="Metzker M.L."/>
            <person name="Naylor S.L."/>
            <person name="Kucherlapati R.S."/>
            <person name="Nelson D.L."/>
            <person name="Weinstock G.M."/>
            <person name="Sakaki Y."/>
            <person name="Fujiyama A."/>
            <person name="Hattori M."/>
            <person name="Yada T."/>
            <person name="Toyoda A."/>
            <person name="Itoh T."/>
            <person name="Kawagoe C."/>
            <person name="Watanabe H."/>
            <person name="Totoki Y."/>
            <person name="Taylor T."/>
            <person name="Weissenbach J."/>
            <person name="Heilig R."/>
            <person name="Saurin W."/>
            <person name="Artiguenave F."/>
            <person name="Brottier P."/>
            <person name="Bruls T."/>
            <person name="Pelletier E."/>
            <person name="Robert C."/>
            <person name="Wincker P."/>
            <person name="Smith D.R."/>
            <person name="Doucette-Stamm L."/>
            <person name="Rubenfield M."/>
            <person name="Weinstock K."/>
            <person name="Lee H.M."/>
            <person name="Dubois J."/>
            <person name="Rosenthal A."/>
            <person name="Platzer M."/>
            <person name="Nyakatura G."/>
            <person name="Taudien S."/>
            <person name="Rump A."/>
            <person name="Yang H."/>
            <person name="Yu J."/>
            <person name="Wang J."/>
            <person name="Huang G."/>
            <person name="Gu J."/>
            <person name="Hood L."/>
            <person name="Rowen L."/>
            <person name="Madan A."/>
            <person name="Qin S."/>
            <person name="Davis R.W."/>
            <person name="Federspiel N.A."/>
            <person name="Abola A.P."/>
            <person name="Proctor M.J."/>
            <person name="Myers R.M."/>
            <person name="Schmutz J."/>
            <person name="Dickson M."/>
            <person name="Grimwood J."/>
            <person name="Cox D.R."/>
            <person name="Olson M.V."/>
            <person name="Kaul R."/>
            <person name="Raymond C."/>
            <person name="Shimizu N."/>
            <person name="Kawasaki K."/>
            <person name="Minoshima S."/>
            <person name="Evans G.A."/>
            <person name="Athanasiou M."/>
            <person name="Schultz R."/>
            <person name="Roe B.A."/>
            <person name="Chen F."/>
            <person name="Pan H."/>
            <person name="Ramser J."/>
            <person name="Lehrach H."/>
            <person name="Reinhardt R."/>
            <person name="McCombie W.R."/>
            <person name="de la Bastide M."/>
            <person name="Dedhia N."/>
            <person name="Blocker H."/>
            <person name="Hornischer K."/>
            <person name="Nordsiek G."/>
            <person name="Agarwala R."/>
            <person name="Aravind L."/>
            <person name="Bailey J.A."/>
            <person name="Bateman A."/>
            <person name="Batzoglou S."/>
            <person name="Birney E."/>
            <person name="Bork P."/>
            <person name="Brown D.G."/>
            <person name="Burge C.B."/>
            <person name="Cerutti L."/>
            <person name="Chen H.C."/>
            <person name="Church D."/>
            <person name="Clamp M."/>
            <person name="Copley R.R."/>
            <person name="Doerks T."/>
            <person name="Eddy S.R."/>
            <person name="Eichler E.E."/>
            <person name="Furey T.S."/>
            <person name="Galagan J."/>
            <person name="Gilbert J.G."/>
            <person name="Harmon C."/>
            <person name="Hayashizaki Y."/>
            <person name="Haussler D."/>
            <person name="Hermjakob H."/>
            <person name="Hokamp K."/>
            <person name="Jang W."/>
            <person name="Johnson L.S."/>
            <person name="Jones T.A."/>
            <person name="Kasif S."/>
            <person name="Kaspryzk A."/>
            <person name="Kennedy S."/>
            <person name="Kent W.J."/>
            <person name="Kitts P."/>
            <person name="Koonin E.V."/>
            <person name="Korf I."/>
            <person name="Kulp D."/>
            <person name="Lancet D."/>
            <person name="Lowe T.M."/>
            <person name="McLysaght A."/>
            <person name="Mikkelsen T."/>
            <person name="Moran J.V."/>
            <person name="Mulder N."/>
            <person name="Pollara V.J."/>
            <person name="Ponting C.P."/>
            <person name="Schuler G."/>
            <person name="Schultz J."/>
            <person name="Slater G."/>
            <person name="Smit A.F."/>
            <person name="Stupka E."/>
            <person name="Szustakowski J."/>
            <person name="Thierry-Mieg D."/>
            <person name="Thierry-Mieg J."/>
            <person name="Wagner L."/>
            <person name="Wallis J."/>
            <person name="Wheeler R."/>
            <person name="Williams A."/>
            <person name="Wolf Y.I."/>
            <person name="Wolfe K.H."/>
            <person name="Yang S.P."/>
            <person name="Yeh R.F."/>
            <person name="Collins F."/>
            <person name="Guyer M.S."/>
            <person name="Peterson J."/>
            <person name="Felsenfeld A."/>
            <person name="Wetterstrand K.A."/>
            <person name="Patrinos A."/>
            <person name="Morgan M.J."/>
            <person name="de Jong P."/>
            <person name="Catanese J.J."/>
            <person name="Osoegawa K."/>
            <person name="Shizuya H."/>
            <person name="Choi S."/>
            <person name="Chen Y.J."/>
        </authorList>
    </citation>
    <scope>NUCLEOTIDE SEQUENCE [LARGE SCALE GENOMIC DNA]</scope>
</reference>
<dbReference type="GeneTree" id="ENSGT00940000153710"/>
<reference evidence="2 3" key="3">
    <citation type="journal article" date="2005" name="Nature">
        <title>Generation and annotation of the DNA sequences of human chromosomes 2 and 4.</title>
        <authorList>
            <person name="Hillier L.W."/>
            <person name="Graves T.A."/>
            <person name="Fulton R.S."/>
            <person name="Fulton L.A."/>
            <person name="Pepin K.H."/>
            <person name="Minx P."/>
            <person name="Wagner-McPherson C."/>
            <person name="Layman D."/>
            <person name="Wylie K."/>
            <person name="Sekhon M."/>
            <person name="Becker M.C."/>
            <person name="Fewell G.A."/>
            <person name="Delehaunty K.D."/>
            <person name="Miner T.L."/>
            <person name="Nash W.E."/>
            <person name="Kremitzki C."/>
            <person name="Oddy L."/>
            <person name="Du H."/>
            <person name="Sun H."/>
            <person name="Bradshaw-Cordum H."/>
            <person name="Ali J."/>
            <person name="Carter J."/>
            <person name="Cordes M."/>
            <person name="Harris A."/>
            <person name="Isak A."/>
            <person name="van Brunt A."/>
            <person name="Nguyen C."/>
            <person name="Du F."/>
            <person name="Courtney L."/>
            <person name="Kalicki J."/>
            <person name="Ozersky P."/>
            <person name="Abbott S."/>
            <person name="Armstrong J."/>
            <person name="Belter E.A."/>
            <person name="Caruso L."/>
            <person name="Cedroni M."/>
            <person name="Cotton M."/>
            <person name="Davidson T."/>
            <person name="Desai A."/>
            <person name="Elliott G."/>
            <person name="Erb T."/>
            <person name="Fronick C."/>
            <person name="Gaige T."/>
            <person name="Haakenson W."/>
            <person name="Haglund K."/>
            <person name="Holmes A."/>
            <person name="Harkins R."/>
            <person name="Kim K."/>
            <person name="Kruchowski S.S."/>
            <person name="Strong C.M."/>
            <person name="Grewal N."/>
            <person name="Goyea E."/>
            <person name="Hou S."/>
            <person name="Levy A."/>
            <person name="Martinka S."/>
            <person name="Mead K."/>
            <person name="McLellan M.D."/>
            <person name="Meyer R."/>
            <person name="Randall-Maher J."/>
            <person name="Tomlinson C."/>
            <person name="Dauphin-Kohlberg S."/>
            <person name="Kozlowicz-Reilly A."/>
            <person name="Shah N."/>
            <person name="Swearengen-Shahid S."/>
            <person name="Snider J."/>
            <person name="Strong J.T."/>
            <person name="Thompson J."/>
            <person name="Yoakum M."/>
            <person name="Leonard S."/>
            <person name="Pearman C."/>
            <person name="Trani L."/>
            <person name="Radionenko M."/>
            <person name="Waligorski J.E."/>
            <person name="Wang C."/>
            <person name="Rock S.M."/>
            <person name="Tin-Wollam A.M."/>
            <person name="Maupin R."/>
            <person name="Latreille P."/>
            <person name="Wendl M.C."/>
            <person name="Yang S.P."/>
            <person name="Pohl C."/>
            <person name="Wallis J.W."/>
            <person name="Spieth J."/>
            <person name="Bieri T.A."/>
            <person name="Berkowicz N."/>
            <person name="Nelson J.O."/>
            <person name="Osborne J."/>
            <person name="Ding L."/>
            <person name="Meyer R."/>
            <person name="Sabo A."/>
            <person name="Shotland Y."/>
            <person name="Sinha P."/>
            <person name="Wohldmann P.E."/>
            <person name="Cook L.L."/>
            <person name="Hickenbotham M.T."/>
            <person name="Eldred J."/>
            <person name="Williams D."/>
            <person name="Jones T.A."/>
            <person name="She X."/>
            <person name="Ciccarelli F.D."/>
            <person name="Izaurralde E."/>
            <person name="Taylor J."/>
            <person name="Schmutz J."/>
            <person name="Myers R.M."/>
            <person name="Cox D.R."/>
            <person name="Huang X."/>
            <person name="McPherson J.D."/>
            <person name="Mardis E.R."/>
            <person name="Clifton S.W."/>
            <person name="Warren W.C."/>
            <person name="Chinwalla A.T."/>
            <person name="Eddy S.R."/>
            <person name="Marra M.A."/>
            <person name="Ovcharenko I."/>
            <person name="Furey T.S."/>
            <person name="Miller W."/>
            <person name="Eichler E.E."/>
            <person name="Bork P."/>
            <person name="Suyama M."/>
            <person name="Torrents D."/>
            <person name="Waterston R.H."/>
            <person name="Wilson R.K."/>
        </authorList>
    </citation>
    <scope>NUCLEOTIDE SEQUENCE [LARGE SCALE GENOMIC DNA]</scope>
</reference>
<dbReference type="HGNC" id="HGNC:16950">
    <property type="gene designation" value="STAMBP"/>
</dbReference>
<dbReference type="Ensembl" id="ENST00000684200.1">
    <property type="protein sequence ID" value="ENSP00000507468.1"/>
    <property type="gene ID" value="ENSG00000124356.17"/>
</dbReference>
<dbReference type="Ensembl" id="ENST00000684671.1">
    <property type="protein sequence ID" value="ENSP00000507882.1"/>
    <property type="gene ID" value="ENSG00000124356.17"/>
</dbReference>
<reference evidence="2" key="2">
    <citation type="journal article" date="2004" name="Nature">
        <title>Finishing the euchromatic sequence of the human genome.</title>
        <authorList>
            <consortium name="International Human Genome Sequencing Consortium"/>
        </authorList>
    </citation>
    <scope>NUCLEOTIDE SEQUENCE [LARGE SCALE GENOMIC DNA]</scope>
</reference>
<reference evidence="2" key="4">
    <citation type="submission" date="2025-05" db="UniProtKB">
        <authorList>
            <consortium name="Ensembl"/>
        </authorList>
    </citation>
    <scope>IDENTIFICATION</scope>
</reference>
<feature type="domain" description="USP8 dimerisation" evidence="1">
    <location>
        <begin position="12"/>
        <end position="68"/>
    </location>
</feature>
<dbReference type="OpenTargets" id="ENSG00000124356"/>
<dbReference type="OrthoDB" id="3640at2759"/>
<evidence type="ECO:0000313" key="2">
    <source>
        <dbReference type="Ensembl" id="ENSP00000507468.1"/>
    </source>
</evidence>
<dbReference type="Pfam" id="PF08969">
    <property type="entry name" value="USP8_dimer"/>
    <property type="match status" value="1"/>
</dbReference>
<dbReference type="PANTHER" id="PTHR12947:SF8">
    <property type="entry name" value="STAM-BINDING PROTEIN"/>
    <property type="match status" value="1"/>
</dbReference>